<keyword evidence="11" id="KW-1185">Reference proteome</keyword>
<dbReference type="InterPro" id="IPR001568">
    <property type="entry name" value="RNase_T2-like"/>
</dbReference>
<dbReference type="FunFam" id="3.90.730.10:FF:000003">
    <property type="entry name" value="Ribonuclease 3"/>
    <property type="match status" value="1"/>
</dbReference>
<dbReference type="InterPro" id="IPR036430">
    <property type="entry name" value="RNase_T2-like_sf"/>
</dbReference>
<keyword evidence="9" id="KW-0732">Signal</keyword>
<keyword evidence="6" id="KW-0456">Lyase</keyword>
<accession>A0ABD2YW03</accession>
<dbReference type="CDD" id="cd01061">
    <property type="entry name" value="RNase_T2_euk"/>
    <property type="match status" value="1"/>
</dbReference>
<dbReference type="InterPro" id="IPR033130">
    <property type="entry name" value="RNase_T2_His_AS_2"/>
</dbReference>
<comment type="similarity">
    <text evidence="1 8">Belongs to the RNase T2 family.</text>
</comment>
<dbReference type="GO" id="GO:0016829">
    <property type="term" value="F:lyase activity"/>
    <property type="evidence" value="ECO:0007669"/>
    <property type="project" value="UniProtKB-KW"/>
</dbReference>
<keyword evidence="5" id="KW-1015">Disulfide bond</keyword>
<dbReference type="EMBL" id="JBJUIK010000012">
    <property type="protein sequence ID" value="KAL3511118.1"/>
    <property type="molecule type" value="Genomic_DNA"/>
</dbReference>
<evidence type="ECO:0000313" key="10">
    <source>
        <dbReference type="EMBL" id="KAL3511118.1"/>
    </source>
</evidence>
<evidence type="ECO:0000256" key="1">
    <source>
        <dbReference type="ARBA" id="ARBA00007469"/>
    </source>
</evidence>
<gene>
    <name evidence="10" type="ORF">ACH5RR_030519</name>
</gene>
<evidence type="ECO:0000256" key="5">
    <source>
        <dbReference type="ARBA" id="ARBA00023157"/>
    </source>
</evidence>
<feature type="chain" id="PRO_5044767289" evidence="9">
    <location>
        <begin position="25"/>
        <end position="236"/>
    </location>
</feature>
<evidence type="ECO:0000256" key="6">
    <source>
        <dbReference type="ARBA" id="ARBA00023239"/>
    </source>
</evidence>
<evidence type="ECO:0000256" key="3">
    <source>
        <dbReference type="ARBA" id="ARBA00022759"/>
    </source>
</evidence>
<dbReference type="PROSITE" id="PS00530">
    <property type="entry name" value="RNASE_T2_1"/>
    <property type="match status" value="1"/>
</dbReference>
<keyword evidence="4" id="KW-0378">Hydrolase</keyword>
<feature type="active site" evidence="7">
    <location>
        <position position="124"/>
    </location>
</feature>
<evidence type="ECO:0000256" key="8">
    <source>
        <dbReference type="RuleBase" id="RU004328"/>
    </source>
</evidence>
<evidence type="ECO:0000256" key="7">
    <source>
        <dbReference type="PIRSR" id="PIRSR633697-1"/>
    </source>
</evidence>
<dbReference type="Gene3D" id="3.90.730.10">
    <property type="entry name" value="Ribonuclease T2-like"/>
    <property type="match status" value="1"/>
</dbReference>
<proteinExistence type="inferred from homology"/>
<dbReference type="PROSITE" id="PS00531">
    <property type="entry name" value="RNASE_T2_2"/>
    <property type="match status" value="1"/>
</dbReference>
<evidence type="ECO:0000256" key="9">
    <source>
        <dbReference type="SAM" id="SignalP"/>
    </source>
</evidence>
<feature type="active site" evidence="7">
    <location>
        <position position="65"/>
    </location>
</feature>
<feature type="signal peptide" evidence="9">
    <location>
        <begin position="1"/>
        <end position="24"/>
    </location>
</feature>
<comment type="caution">
    <text evidence="10">The sequence shown here is derived from an EMBL/GenBank/DDBJ whole genome shotgun (WGS) entry which is preliminary data.</text>
</comment>
<dbReference type="Proteomes" id="UP001630127">
    <property type="component" value="Unassembled WGS sequence"/>
</dbReference>
<feature type="active site" evidence="7">
    <location>
        <position position="120"/>
    </location>
</feature>
<dbReference type="PANTHER" id="PTHR11240">
    <property type="entry name" value="RIBONUCLEASE T2"/>
    <property type="match status" value="1"/>
</dbReference>
<evidence type="ECO:0000256" key="2">
    <source>
        <dbReference type="ARBA" id="ARBA00022722"/>
    </source>
</evidence>
<keyword evidence="3" id="KW-0255">Endonuclease</keyword>
<keyword evidence="2" id="KW-0540">Nuclease</keyword>
<dbReference type="Pfam" id="PF00445">
    <property type="entry name" value="Ribonuclease_T2"/>
    <property type="match status" value="1"/>
</dbReference>
<dbReference type="GO" id="GO:0016787">
    <property type="term" value="F:hydrolase activity"/>
    <property type="evidence" value="ECO:0007669"/>
    <property type="project" value="UniProtKB-KW"/>
</dbReference>
<organism evidence="10 11">
    <name type="scientific">Cinchona calisaya</name>
    <dbReference type="NCBI Taxonomy" id="153742"/>
    <lineage>
        <taxon>Eukaryota</taxon>
        <taxon>Viridiplantae</taxon>
        <taxon>Streptophyta</taxon>
        <taxon>Embryophyta</taxon>
        <taxon>Tracheophyta</taxon>
        <taxon>Spermatophyta</taxon>
        <taxon>Magnoliopsida</taxon>
        <taxon>eudicotyledons</taxon>
        <taxon>Gunneridae</taxon>
        <taxon>Pentapetalae</taxon>
        <taxon>asterids</taxon>
        <taxon>lamiids</taxon>
        <taxon>Gentianales</taxon>
        <taxon>Rubiaceae</taxon>
        <taxon>Cinchonoideae</taxon>
        <taxon>Cinchoneae</taxon>
        <taxon>Cinchona</taxon>
    </lineage>
</organism>
<sequence length="236" mass="27021">MMKVKSASFFKLLLLQCLTVLTFAAQDDSFDFFYFVQQWPASYCDTKRSCCYPTTGKPAEDFSIHGLWPNRDDGSWPSNCNVEDSSFNVFEVLDLITRMQQDWPSFSCPSSNGVRLWTHEWKKHGTCSRLNQHQYFQTVLDFKEKANLLHVLEHAGIFPGGFYSVEFIKDAIKACVGYTPFIECNVDQARNHQLYQVYLCVDKFASNFIECPVFPHGRCGGSPIEFPSFSSSRADS</sequence>
<protein>
    <submittedName>
        <fullName evidence="10">Uncharacterized protein</fullName>
    </submittedName>
</protein>
<name>A0ABD2YW03_9GENT</name>
<dbReference type="AlphaFoldDB" id="A0ABD2YW03"/>
<dbReference type="PANTHER" id="PTHR11240:SF75">
    <property type="entry name" value="RIBONUCLEASE 3"/>
    <property type="match status" value="1"/>
</dbReference>
<dbReference type="InterPro" id="IPR018188">
    <property type="entry name" value="RNase_T2_His_AS_1"/>
</dbReference>
<dbReference type="InterPro" id="IPR033697">
    <property type="entry name" value="Ribonuclease_T2_eukaryotic"/>
</dbReference>
<evidence type="ECO:0000256" key="4">
    <source>
        <dbReference type="ARBA" id="ARBA00022801"/>
    </source>
</evidence>
<dbReference type="GO" id="GO:0004519">
    <property type="term" value="F:endonuclease activity"/>
    <property type="evidence" value="ECO:0007669"/>
    <property type="project" value="UniProtKB-KW"/>
</dbReference>
<reference evidence="10 11" key="1">
    <citation type="submission" date="2024-11" db="EMBL/GenBank/DDBJ databases">
        <title>A near-complete genome assembly of Cinchona calisaya.</title>
        <authorList>
            <person name="Lian D.C."/>
            <person name="Zhao X.W."/>
            <person name="Wei L."/>
        </authorList>
    </citation>
    <scope>NUCLEOTIDE SEQUENCE [LARGE SCALE GENOMIC DNA]</scope>
    <source>
        <tissue evidence="10">Nenye</tissue>
    </source>
</reference>
<dbReference type="SUPFAM" id="SSF55895">
    <property type="entry name" value="Ribonuclease Rh-like"/>
    <property type="match status" value="1"/>
</dbReference>
<evidence type="ECO:0000313" key="11">
    <source>
        <dbReference type="Proteomes" id="UP001630127"/>
    </source>
</evidence>